<dbReference type="RefSeq" id="WP_183968646.1">
    <property type="nucleotide sequence ID" value="NZ_BAABEW010000012.1"/>
</dbReference>
<proteinExistence type="inferred from homology"/>
<dbReference type="PROSITE" id="PS51318">
    <property type="entry name" value="TAT"/>
    <property type="match status" value="1"/>
</dbReference>
<evidence type="ECO:0000313" key="5">
    <source>
        <dbReference type="Proteomes" id="UP000532440"/>
    </source>
</evidence>
<feature type="domain" description="Solute-binding protein family 5" evidence="3">
    <location>
        <begin position="101"/>
        <end position="441"/>
    </location>
</feature>
<dbReference type="GO" id="GO:0030288">
    <property type="term" value="C:outer membrane-bounded periplasmic space"/>
    <property type="evidence" value="ECO:0007669"/>
    <property type="project" value="UniProtKB-ARBA"/>
</dbReference>
<dbReference type="Gene3D" id="3.10.105.10">
    <property type="entry name" value="Dipeptide-binding Protein, Domain 3"/>
    <property type="match status" value="1"/>
</dbReference>
<gene>
    <name evidence="4" type="ORF">HNQ70_002814</name>
</gene>
<evidence type="ECO:0000256" key="2">
    <source>
        <dbReference type="ARBA" id="ARBA00022729"/>
    </source>
</evidence>
<dbReference type="Proteomes" id="UP000532440">
    <property type="component" value="Unassembled WGS sequence"/>
</dbReference>
<accession>A0A7W8HIN6</accession>
<dbReference type="GO" id="GO:0015833">
    <property type="term" value="P:peptide transport"/>
    <property type="evidence" value="ECO:0007669"/>
    <property type="project" value="TreeGrafter"/>
</dbReference>
<dbReference type="CDD" id="cd08496">
    <property type="entry name" value="PBP2_NikA_DppA_OppA_like_9"/>
    <property type="match status" value="1"/>
</dbReference>
<evidence type="ECO:0000259" key="3">
    <source>
        <dbReference type="Pfam" id="PF00496"/>
    </source>
</evidence>
<keyword evidence="5" id="KW-1185">Reference proteome</keyword>
<dbReference type="InterPro" id="IPR000914">
    <property type="entry name" value="SBP_5_dom"/>
</dbReference>
<dbReference type="PANTHER" id="PTHR30290:SF38">
    <property type="entry name" value="D,D-DIPEPTIDE-BINDING PERIPLASMIC PROTEIN DDPA-RELATED"/>
    <property type="match status" value="1"/>
</dbReference>
<dbReference type="InterPro" id="IPR039424">
    <property type="entry name" value="SBP_5"/>
</dbReference>
<dbReference type="PANTHER" id="PTHR30290">
    <property type="entry name" value="PERIPLASMIC BINDING COMPONENT OF ABC TRANSPORTER"/>
    <property type="match status" value="1"/>
</dbReference>
<organism evidence="4 5">
    <name type="scientific">Quisquiliibacterium transsilvanicum</name>
    <dbReference type="NCBI Taxonomy" id="1549638"/>
    <lineage>
        <taxon>Bacteria</taxon>
        <taxon>Pseudomonadati</taxon>
        <taxon>Pseudomonadota</taxon>
        <taxon>Betaproteobacteria</taxon>
        <taxon>Burkholderiales</taxon>
        <taxon>Burkholderiaceae</taxon>
        <taxon>Quisquiliibacterium</taxon>
    </lineage>
</organism>
<dbReference type="SUPFAM" id="SSF53850">
    <property type="entry name" value="Periplasmic binding protein-like II"/>
    <property type="match status" value="1"/>
</dbReference>
<dbReference type="AlphaFoldDB" id="A0A7W8HIN6"/>
<evidence type="ECO:0000256" key="1">
    <source>
        <dbReference type="ARBA" id="ARBA00005695"/>
    </source>
</evidence>
<dbReference type="PIRSF" id="PIRSF002741">
    <property type="entry name" value="MppA"/>
    <property type="match status" value="1"/>
</dbReference>
<dbReference type="InterPro" id="IPR006311">
    <property type="entry name" value="TAT_signal"/>
</dbReference>
<dbReference type="Gene3D" id="3.90.76.10">
    <property type="entry name" value="Dipeptide-binding Protein, Domain 1"/>
    <property type="match status" value="1"/>
</dbReference>
<evidence type="ECO:0000313" key="4">
    <source>
        <dbReference type="EMBL" id="MBB5272791.1"/>
    </source>
</evidence>
<dbReference type="GO" id="GO:0043190">
    <property type="term" value="C:ATP-binding cassette (ABC) transporter complex"/>
    <property type="evidence" value="ECO:0007669"/>
    <property type="project" value="InterPro"/>
</dbReference>
<comment type="caution">
    <text evidence="4">The sequence shown here is derived from an EMBL/GenBank/DDBJ whole genome shotgun (WGS) entry which is preliminary data.</text>
</comment>
<dbReference type="InterPro" id="IPR030678">
    <property type="entry name" value="Peptide/Ni-bd"/>
</dbReference>
<keyword evidence="2" id="KW-0732">Signal</keyword>
<dbReference type="GO" id="GO:1904680">
    <property type="term" value="F:peptide transmembrane transporter activity"/>
    <property type="evidence" value="ECO:0007669"/>
    <property type="project" value="TreeGrafter"/>
</dbReference>
<name>A0A7W8HIN6_9BURK</name>
<protein>
    <submittedName>
        <fullName evidence="4">Peptide/nickel transport system permease protein/peptide/nickel transport system substrate-binding protein</fullName>
    </submittedName>
</protein>
<dbReference type="Pfam" id="PF00496">
    <property type="entry name" value="SBP_bac_5"/>
    <property type="match status" value="1"/>
</dbReference>
<reference evidence="4 5" key="1">
    <citation type="submission" date="2020-08" db="EMBL/GenBank/DDBJ databases">
        <title>Genomic Encyclopedia of Type Strains, Phase IV (KMG-IV): sequencing the most valuable type-strain genomes for metagenomic binning, comparative biology and taxonomic classification.</title>
        <authorList>
            <person name="Goeker M."/>
        </authorList>
    </citation>
    <scope>NUCLEOTIDE SEQUENCE [LARGE SCALE GENOMIC DNA]</scope>
    <source>
        <strain evidence="4 5">DSM 29781</strain>
    </source>
</reference>
<sequence>MSDRKHRTPAQDGWVPVTRRELLGMLGAGAFAMSAGSAAWAQGAAKRGGILRVSGPANPSSLDPATGGAGSDHAYLWTMYDTLVEWDYATLRPKPGMAAWRYPDANTVVLDIKPGIVFHDGTPCDAAAIKYNLDRGRSHQRSNIKADLSSIASVEVTGPLQVTVKLAKPDAALPAILSDRAGMMVSPKAAEALGNDHDRNPVGAGPWKFVSWADNQKIVVTRNDKYWRNDRGFVDGIEFAIIPELSTGLRSVSAGQNDMAYALPARLKPVVERSKNLSLVTGPTLYCLQIYLNLAKKPLDNVKVRQAINYALDRESFVKAALSGVGEPAHMNMPSTHWAYDAEVAKLYPHDPAKARALLAEAGLKDGFEMTIGGYTDQDSVRRGEIVMDQLGKVGIRLKFTNGTIPEISGQYFGAEKKFDALLSAWTGRPDPSMTYGLMYAKDAYFNAGRVEVSPELSALLVESRASEDIEVRRKVFSKVQRIVMEQALVAPIAFQFEMTAVSGKVKGYRSNLLGKPKYEFVSLG</sequence>
<comment type="similarity">
    <text evidence="1">Belongs to the bacterial solute-binding protein 5 family.</text>
</comment>
<dbReference type="Gene3D" id="3.40.190.10">
    <property type="entry name" value="Periplasmic binding protein-like II"/>
    <property type="match status" value="1"/>
</dbReference>
<dbReference type="EMBL" id="JACHGB010000005">
    <property type="protein sequence ID" value="MBB5272791.1"/>
    <property type="molecule type" value="Genomic_DNA"/>
</dbReference>